<reference evidence="1" key="1">
    <citation type="submission" date="2018-02" db="EMBL/GenBank/DDBJ databases">
        <title>Rhizophora mucronata_Transcriptome.</title>
        <authorList>
            <person name="Meera S.P."/>
            <person name="Sreeshan A."/>
            <person name="Augustine A."/>
        </authorList>
    </citation>
    <scope>NUCLEOTIDE SEQUENCE</scope>
    <source>
        <tissue evidence="1">Leaf</tissue>
    </source>
</reference>
<protein>
    <submittedName>
        <fullName evidence="1">Uncharacterized protein</fullName>
    </submittedName>
</protein>
<accession>A0A2P2IIN0</accession>
<evidence type="ECO:0000313" key="1">
    <source>
        <dbReference type="EMBL" id="MBW81080.1"/>
    </source>
</evidence>
<name>A0A2P2IIN0_RHIMU</name>
<proteinExistence type="predicted"/>
<organism evidence="1">
    <name type="scientific">Rhizophora mucronata</name>
    <name type="common">Asiatic mangrove</name>
    <dbReference type="NCBI Taxonomy" id="61149"/>
    <lineage>
        <taxon>Eukaryota</taxon>
        <taxon>Viridiplantae</taxon>
        <taxon>Streptophyta</taxon>
        <taxon>Embryophyta</taxon>
        <taxon>Tracheophyta</taxon>
        <taxon>Spermatophyta</taxon>
        <taxon>Magnoliopsida</taxon>
        <taxon>eudicotyledons</taxon>
        <taxon>Gunneridae</taxon>
        <taxon>Pentapetalae</taxon>
        <taxon>rosids</taxon>
        <taxon>fabids</taxon>
        <taxon>Malpighiales</taxon>
        <taxon>Rhizophoraceae</taxon>
        <taxon>Rhizophora</taxon>
    </lineage>
</organism>
<sequence length="16" mass="1843">MMILVGYTNRLDSDNT</sequence>
<dbReference type="EMBL" id="GGEC01000597">
    <property type="protein sequence ID" value="MBW81080.1"/>
    <property type="molecule type" value="Transcribed_RNA"/>
</dbReference>
<dbReference type="AlphaFoldDB" id="A0A2P2IIN0"/>